<comment type="similarity">
    <text evidence="2">Belongs to the DEAD box helicase family. DEAH subfamily. FANCM sub-subfamily.</text>
</comment>
<feature type="compositionally biased region" description="Polar residues" evidence="9">
    <location>
        <begin position="1641"/>
        <end position="1653"/>
    </location>
</feature>
<feature type="region of interest" description="Disordered" evidence="9">
    <location>
        <begin position="1332"/>
        <end position="1365"/>
    </location>
</feature>
<feature type="compositionally biased region" description="Polar residues" evidence="9">
    <location>
        <begin position="1348"/>
        <end position="1365"/>
    </location>
</feature>
<keyword evidence="6" id="KW-0347">Helicase</keyword>
<gene>
    <name evidence="12" type="ORF">BASA50_001157</name>
</gene>
<dbReference type="Proteomes" id="UP001648503">
    <property type="component" value="Unassembled WGS sequence"/>
</dbReference>
<dbReference type="Gene3D" id="1.20.1320.20">
    <property type="entry name" value="hef helicase domain"/>
    <property type="match status" value="1"/>
</dbReference>
<keyword evidence="4" id="KW-0547">Nucleotide-binding</keyword>
<dbReference type="InterPro" id="IPR006935">
    <property type="entry name" value="Helicase/UvrB_N"/>
</dbReference>
<feature type="region of interest" description="Disordered" evidence="9">
    <location>
        <begin position="1641"/>
        <end position="1664"/>
    </location>
</feature>
<name>A0ABQ8ERT1_9FUNG</name>
<evidence type="ECO:0000256" key="4">
    <source>
        <dbReference type="ARBA" id="ARBA00022741"/>
    </source>
</evidence>
<feature type="region of interest" description="Disordered" evidence="9">
    <location>
        <begin position="81"/>
        <end position="101"/>
    </location>
</feature>
<dbReference type="SMART" id="SM00490">
    <property type="entry name" value="HELICc"/>
    <property type="match status" value="1"/>
</dbReference>
<dbReference type="EMBL" id="JAFCIX010000580">
    <property type="protein sequence ID" value="KAH6585548.1"/>
    <property type="molecule type" value="Genomic_DNA"/>
</dbReference>
<dbReference type="PROSITE" id="PS51192">
    <property type="entry name" value="HELICASE_ATP_BIND_1"/>
    <property type="match status" value="1"/>
</dbReference>
<dbReference type="PANTHER" id="PTHR14025:SF20">
    <property type="entry name" value="FANCONI ANEMIA GROUP M PROTEIN"/>
    <property type="match status" value="1"/>
</dbReference>
<evidence type="ECO:0000256" key="5">
    <source>
        <dbReference type="ARBA" id="ARBA00022801"/>
    </source>
</evidence>
<evidence type="ECO:0000259" key="10">
    <source>
        <dbReference type="PROSITE" id="PS51192"/>
    </source>
</evidence>
<feature type="compositionally biased region" description="Polar residues" evidence="9">
    <location>
        <begin position="226"/>
        <end position="239"/>
    </location>
</feature>
<feature type="compositionally biased region" description="Acidic residues" evidence="9">
    <location>
        <begin position="980"/>
        <end position="993"/>
    </location>
</feature>
<dbReference type="CDD" id="cd18801">
    <property type="entry name" value="SF2_C_FANCM_Hef"/>
    <property type="match status" value="1"/>
</dbReference>
<evidence type="ECO:0000256" key="2">
    <source>
        <dbReference type="ARBA" id="ARBA00009889"/>
    </source>
</evidence>
<comment type="subcellular location">
    <subcellularLocation>
        <location evidence="1">Nucleus</location>
    </subcellularLocation>
</comment>
<evidence type="ECO:0000256" key="9">
    <source>
        <dbReference type="SAM" id="MobiDB-lite"/>
    </source>
</evidence>
<feature type="compositionally biased region" description="Basic residues" evidence="9">
    <location>
        <begin position="1586"/>
        <end position="1598"/>
    </location>
</feature>
<feature type="compositionally biased region" description="Low complexity" evidence="9">
    <location>
        <begin position="1601"/>
        <end position="1614"/>
    </location>
</feature>
<evidence type="ECO:0000259" key="11">
    <source>
        <dbReference type="PROSITE" id="PS51194"/>
    </source>
</evidence>
<accession>A0ABQ8ERT1</accession>
<evidence type="ECO:0000256" key="7">
    <source>
        <dbReference type="ARBA" id="ARBA00022840"/>
    </source>
</evidence>
<feature type="region of interest" description="Disordered" evidence="9">
    <location>
        <begin position="1535"/>
        <end position="1626"/>
    </location>
</feature>
<feature type="domain" description="Helicase ATP-binding" evidence="10">
    <location>
        <begin position="269"/>
        <end position="437"/>
    </location>
</feature>
<dbReference type="InterPro" id="IPR027417">
    <property type="entry name" value="P-loop_NTPase"/>
</dbReference>
<dbReference type="Pfam" id="PF04851">
    <property type="entry name" value="ResIII"/>
    <property type="match status" value="1"/>
</dbReference>
<evidence type="ECO:0000256" key="3">
    <source>
        <dbReference type="ARBA" id="ARBA00012551"/>
    </source>
</evidence>
<dbReference type="PANTHER" id="PTHR14025">
    <property type="entry name" value="FANCONI ANEMIA GROUP M FANCM FAMILY MEMBER"/>
    <property type="match status" value="1"/>
</dbReference>
<evidence type="ECO:0000313" key="12">
    <source>
        <dbReference type="EMBL" id="KAH6585548.1"/>
    </source>
</evidence>
<keyword evidence="8" id="KW-0539">Nucleus</keyword>
<dbReference type="Gene3D" id="3.40.50.300">
    <property type="entry name" value="P-loop containing nucleotide triphosphate hydrolases"/>
    <property type="match status" value="2"/>
</dbReference>
<sequence>MDAVPSTVDTRDLRGIWTSRMSDDWDDYGQDDEDMGAILAAVEAAEQTERLAGRAQHSLMHDADLSTAAATITNTTTAIPRASSVPRVSSNERVNTAGSAQTAAPLWARNHRHQQQHMQQPQLQLQTVHLQGNSNSKDPTQLILSRSGQLKVQRSHADTGVSNPTLVNATAAASTSATGVFKLKPVRPRQVGIPSTIQQQQQQHQRNNVADGNVVIGSTIHHQRQSTDSSTGRSANETHPSFPHTVDDRELLTWIYPTNYPVRDYQFNIVSKALFSNTLVALPTGLGKTFLAAVIMFNYYRWFPKGKIIFMAPTKPLVAQQIEACYKITGIPQDVTCELTGNTKSDSRAAIWDEKRVFFLTPQVMQNDLRSSSCPADKVVLLIVDEAHRATGNYAYCEVIRELAKSDIPFRVIGLSATPGSDIKAVQSVVENLMIQHIEIRTEDSLDIRPFIFNRKIDEIVVSLTPQIVGIVDAFSKVVSVYLGRLCNHGAFYERDPRSVTRFSLLEARKRWMDTHKDANRSLIASIMGDSGICMSLCAALQHLQQYGIRAFYDSVLGFLEEGVQAGPDKISRSRQELLQNPDLKALMNHLSIITQTPSFSSHPKLERLVAIVLEHFSHTLPDHSNEGLDQPTPVQTRVMIFSQFRDTVEEIVSKLNMHQPLLRVMSFIGQASSKSGLKGKGFTQKEQLEVISKFQSGNYNILVSTSIGEEGLDIGEIDLIICYDAQTSPVRMLQRMGRTGRKRQGRIVVILSKGKEEENHRRAQAQYKSVQRSIMEGHGKRIQMYAGPLSRVLPPNARPTCDQRALVISNYERPKTAAVSKQKGAVTEATVASLELDKLLELDQKQYGHIDPNTLDLSLDRFPYWQSRLLPEKHLSRTSRSILYVHMIELCEGLSMEEESGTSRSEVEKMKSDLEWTSVRGGRFYANPTKFEDNGSKSLCTAINSSTQSDQHAITTAANKKDSKSKRKHSRISGLPSSDDSDDVDFEDDSMFDLDLMGAGSNVKRQSTASKRKSKPSRLTTVPPSSSSTQHVLDEHILSVEKTLTESIPRIEANPEHPKSLKRNTLDSMDRVGKVADIHSSIHASKSVINNCEVVETYKQPRLAQSTPLLLKKSDPCATALNPHTLTHIVPDKYSISIEPTFTAGLPLVCSSFNNPQVDADLISSQTIPEIQQFDSPNKYGILPHSIAGDDIDQSSENDDQANVDPYYPMRLPRKPQRLCAELLEIPIDAHLGPSLDFNVILNSDIQMPISKDTVLPLISTPNRAATLIPPVSNPLLSDSMKEMVETDDLSDLVDFDEISDTELANISLSQFSANGSWIATSNIGVTALSNPQPTVSSGSDTRRISKTQLDNPTSKLQSYSEQPSLKEIHAETIQTEFDSSKHFSMPVQQIFSTPIVRTPITETISFDGSSTIDSVDIRIPKGRRPCPIVDELSSPPSIADGQKSMAVFKTPRPISRQSCVTLSPIPYRELCSSGASIRKGKSTARDEGPIFSTPDTAPRQIRRSKAQTLSLDSDVDIKEDDQALEIELHNPVADGHAFGNNNGGQMYDVDMESPTNDNDDDDNDNDDGLAKRPTGRLKELIERKSKKQVSKRKAPRQRSTPIIASKPIKSSSRNTVPKRRSKKAVRAIDNPFLDMEAQLSSDADSVSSDENSGGEVGTDTENSFIVNDGEVSSQSPALSGKCSGSLTPAMDMQAFYRASLLSPCLGGLGRRNNGARFRLAKRQQESPSFDSMDDDEDEDEDEDEDGDINDNNDVDDILDNLPSRPLSISTKKEQQKLQPYSNTRRDPHQHYLQSNVGTNRHSMANTKSSGQVLSATRLDYVTTTTKFNPRATNDDDDDDFETRLPGKCAISRTHHQSGRSHLEKHSIGTPHFKPFVASHPLSDNMASHDFSQRFSSTSVKPPSHPSFPKQQRDAQRHQQQQQQQQPLMPLDAYALPLVADKVANTQILTDKEVKDIQNMLEIDWGDDDSM</sequence>
<feature type="compositionally biased region" description="Polar residues" evidence="9">
    <location>
        <begin position="86"/>
        <end position="101"/>
    </location>
</feature>
<feature type="region of interest" description="Disordered" evidence="9">
    <location>
        <begin position="1719"/>
        <end position="1812"/>
    </location>
</feature>
<feature type="region of interest" description="Disordered" evidence="9">
    <location>
        <begin position="947"/>
        <end position="1035"/>
    </location>
</feature>
<feature type="region of interest" description="Disordered" evidence="9">
    <location>
        <begin position="1855"/>
        <end position="1927"/>
    </location>
</feature>
<dbReference type="SUPFAM" id="SSF52540">
    <property type="entry name" value="P-loop containing nucleoside triphosphate hydrolases"/>
    <property type="match status" value="1"/>
</dbReference>
<feature type="region of interest" description="Disordered" evidence="9">
    <location>
        <begin position="1479"/>
        <end position="1516"/>
    </location>
</feature>
<feature type="compositionally biased region" description="Polar residues" evidence="9">
    <location>
        <begin position="1793"/>
        <end position="1812"/>
    </location>
</feature>
<dbReference type="InterPro" id="IPR001650">
    <property type="entry name" value="Helicase_C-like"/>
</dbReference>
<feature type="compositionally biased region" description="Polar residues" evidence="9">
    <location>
        <begin position="947"/>
        <end position="959"/>
    </location>
</feature>
<feature type="domain" description="Helicase C-terminal" evidence="11">
    <location>
        <begin position="628"/>
        <end position="787"/>
    </location>
</feature>
<evidence type="ECO:0000256" key="1">
    <source>
        <dbReference type="ARBA" id="ARBA00004123"/>
    </source>
</evidence>
<evidence type="ECO:0000256" key="8">
    <source>
        <dbReference type="ARBA" id="ARBA00023242"/>
    </source>
</evidence>
<dbReference type="InterPro" id="IPR014001">
    <property type="entry name" value="Helicase_ATP-bd"/>
</dbReference>
<dbReference type="InterPro" id="IPR044749">
    <property type="entry name" value="FANCM_DEXDc"/>
</dbReference>
<dbReference type="CDD" id="cd12091">
    <property type="entry name" value="FANCM_ID"/>
    <property type="match status" value="1"/>
</dbReference>
<feature type="compositionally biased region" description="Acidic residues" evidence="9">
    <location>
        <begin position="1733"/>
        <end position="1760"/>
    </location>
</feature>
<dbReference type="Pfam" id="PF00271">
    <property type="entry name" value="Helicase_C"/>
    <property type="match status" value="1"/>
</dbReference>
<evidence type="ECO:0000256" key="6">
    <source>
        <dbReference type="ARBA" id="ARBA00022806"/>
    </source>
</evidence>
<organism evidence="12 13">
    <name type="scientific">Batrachochytrium salamandrivorans</name>
    <dbReference type="NCBI Taxonomy" id="1357716"/>
    <lineage>
        <taxon>Eukaryota</taxon>
        <taxon>Fungi</taxon>
        <taxon>Fungi incertae sedis</taxon>
        <taxon>Chytridiomycota</taxon>
        <taxon>Chytridiomycota incertae sedis</taxon>
        <taxon>Chytridiomycetes</taxon>
        <taxon>Rhizophydiales</taxon>
        <taxon>Rhizophydiales incertae sedis</taxon>
        <taxon>Batrachochytrium</taxon>
    </lineage>
</organism>
<feature type="compositionally biased region" description="Polar residues" evidence="9">
    <location>
        <begin position="1018"/>
        <end position="1032"/>
    </location>
</feature>
<keyword evidence="5" id="KW-0378">Hydrolase</keyword>
<reference evidence="12 13" key="1">
    <citation type="submission" date="2021-02" db="EMBL/GenBank/DDBJ databases">
        <title>Variation within the Batrachochytrium salamandrivorans European outbreak.</title>
        <authorList>
            <person name="Kelly M."/>
            <person name="Pasmans F."/>
            <person name="Shea T.P."/>
            <person name="Munoz J.F."/>
            <person name="Carranza S."/>
            <person name="Cuomo C.A."/>
            <person name="Martel A."/>
        </authorList>
    </citation>
    <scope>NUCLEOTIDE SEQUENCE [LARGE SCALE GENOMIC DNA]</scope>
    <source>
        <strain evidence="12 13">AMFP18/2</strain>
    </source>
</reference>
<dbReference type="EC" id="3.6.4.12" evidence="3"/>
<feature type="compositionally biased region" description="Acidic residues" evidence="9">
    <location>
        <begin position="1559"/>
        <end position="1569"/>
    </location>
</feature>
<dbReference type="PROSITE" id="PS51194">
    <property type="entry name" value="HELICASE_CTER"/>
    <property type="match status" value="1"/>
</dbReference>
<dbReference type="InterPro" id="IPR039686">
    <property type="entry name" value="FANCM/Mph1-like_ID"/>
</dbReference>
<proteinExistence type="inferred from homology"/>
<feature type="region of interest" description="Disordered" evidence="9">
    <location>
        <begin position="221"/>
        <end position="244"/>
    </location>
</feature>
<protein>
    <recommendedName>
        <fullName evidence="3">DNA helicase</fullName>
        <ecNumber evidence="3">3.6.4.12</ecNumber>
    </recommendedName>
</protein>
<evidence type="ECO:0000313" key="13">
    <source>
        <dbReference type="Proteomes" id="UP001648503"/>
    </source>
</evidence>
<dbReference type="CDD" id="cd18033">
    <property type="entry name" value="DEXDc_FANCM"/>
    <property type="match status" value="1"/>
</dbReference>
<comment type="caution">
    <text evidence="12">The sequence shown here is derived from an EMBL/GenBank/DDBJ whole genome shotgun (WGS) entry which is preliminary data.</text>
</comment>
<keyword evidence="7" id="KW-0067">ATP-binding</keyword>
<dbReference type="SMART" id="SM00487">
    <property type="entry name" value="DEXDc"/>
    <property type="match status" value="1"/>
</dbReference>
<feature type="compositionally biased region" description="Polar residues" evidence="9">
    <location>
        <begin position="1332"/>
        <end position="1341"/>
    </location>
</feature>
<keyword evidence="13" id="KW-1185">Reference proteome</keyword>